<keyword evidence="1" id="KW-0732">Signal</keyword>
<dbReference type="Gramene" id="TVU02171">
    <property type="protein sequence ID" value="TVU02171"/>
    <property type="gene ID" value="EJB05_52347"/>
</dbReference>
<dbReference type="Gramene" id="TVU02179">
    <property type="protein sequence ID" value="TVU02179"/>
    <property type="gene ID" value="EJB05_52355"/>
</dbReference>
<evidence type="ECO:0000256" key="1">
    <source>
        <dbReference type="SAM" id="SignalP"/>
    </source>
</evidence>
<dbReference type="Proteomes" id="UP000324897">
    <property type="component" value="Unassembled WGS sequence"/>
</dbReference>
<reference evidence="2 4" key="1">
    <citation type="journal article" date="2019" name="Sci. Rep.">
        <title>A high-quality genome of Eragrostis curvula grass provides insights into Poaceae evolution and supports new strategies to enhance forage quality.</title>
        <authorList>
            <person name="Carballo J."/>
            <person name="Santos B.A.C.M."/>
            <person name="Zappacosta D."/>
            <person name="Garbus I."/>
            <person name="Selva J.P."/>
            <person name="Gallo C.A."/>
            <person name="Diaz A."/>
            <person name="Albertini E."/>
            <person name="Caccamo M."/>
            <person name="Echenique V."/>
        </authorList>
    </citation>
    <scope>NUCLEOTIDE SEQUENCE [LARGE SCALE GENOMIC DNA]</scope>
    <source>
        <strain evidence="4">cv. Victoria</strain>
        <tissue evidence="2">Leaf</tissue>
    </source>
</reference>
<feature type="signal peptide" evidence="1">
    <location>
        <begin position="1"/>
        <end position="17"/>
    </location>
</feature>
<name>A0A5J9ST26_9POAL</name>
<feature type="chain" id="PRO_5036145989" description="Secreted protein" evidence="1">
    <location>
        <begin position="18"/>
        <end position="88"/>
    </location>
</feature>
<evidence type="ECO:0008006" key="5">
    <source>
        <dbReference type="Google" id="ProtNLM"/>
    </source>
</evidence>
<dbReference type="EMBL" id="RWGY01000357">
    <property type="protein sequence ID" value="TVU02171.1"/>
    <property type="molecule type" value="Genomic_DNA"/>
</dbReference>
<keyword evidence="4" id="KW-1185">Reference proteome</keyword>
<dbReference type="AlphaFoldDB" id="A0A5J9ST26"/>
<proteinExistence type="predicted"/>
<evidence type="ECO:0000313" key="3">
    <source>
        <dbReference type="EMBL" id="TVU02179.1"/>
    </source>
</evidence>
<gene>
    <name evidence="2" type="ORF">EJB05_52347</name>
    <name evidence="3" type="ORF">EJB05_52355</name>
</gene>
<protein>
    <recommendedName>
        <fullName evidence="5">Secreted protein</fullName>
    </recommendedName>
</protein>
<organism evidence="2 4">
    <name type="scientific">Eragrostis curvula</name>
    <name type="common">weeping love grass</name>
    <dbReference type="NCBI Taxonomy" id="38414"/>
    <lineage>
        <taxon>Eukaryota</taxon>
        <taxon>Viridiplantae</taxon>
        <taxon>Streptophyta</taxon>
        <taxon>Embryophyta</taxon>
        <taxon>Tracheophyta</taxon>
        <taxon>Spermatophyta</taxon>
        <taxon>Magnoliopsida</taxon>
        <taxon>Liliopsida</taxon>
        <taxon>Poales</taxon>
        <taxon>Poaceae</taxon>
        <taxon>PACMAD clade</taxon>
        <taxon>Chloridoideae</taxon>
        <taxon>Eragrostideae</taxon>
        <taxon>Eragrostidinae</taxon>
        <taxon>Eragrostis</taxon>
    </lineage>
</organism>
<comment type="caution">
    <text evidence="2">The sequence shown here is derived from an EMBL/GenBank/DDBJ whole genome shotgun (WGS) entry which is preliminary data.</text>
</comment>
<dbReference type="EMBL" id="RWGY01000357">
    <property type="protein sequence ID" value="TVU02179.1"/>
    <property type="molecule type" value="Genomic_DNA"/>
</dbReference>
<evidence type="ECO:0000313" key="2">
    <source>
        <dbReference type="EMBL" id="TVU02171.1"/>
    </source>
</evidence>
<accession>A0A5J9ST26</accession>
<sequence length="88" mass="10042">MSTIVFFLCAIRCVVYGLCINGATSKAHGEVTYQYWFAQDARKQSPWTRDLCTGCKREKKRYAVRFTNVIWKETLLTSKIQALGEAIG</sequence>
<evidence type="ECO:0000313" key="4">
    <source>
        <dbReference type="Proteomes" id="UP000324897"/>
    </source>
</evidence>
<feature type="non-terminal residue" evidence="2">
    <location>
        <position position="1"/>
    </location>
</feature>